<evidence type="ECO:0000313" key="2">
    <source>
        <dbReference type="Proteomes" id="UP000030764"/>
    </source>
</evidence>
<organism evidence="1 2">
    <name type="scientific">Trichuris suis</name>
    <name type="common">pig whipworm</name>
    <dbReference type="NCBI Taxonomy" id="68888"/>
    <lineage>
        <taxon>Eukaryota</taxon>
        <taxon>Metazoa</taxon>
        <taxon>Ecdysozoa</taxon>
        <taxon>Nematoda</taxon>
        <taxon>Enoplea</taxon>
        <taxon>Dorylaimia</taxon>
        <taxon>Trichinellida</taxon>
        <taxon>Trichuridae</taxon>
        <taxon>Trichuris</taxon>
    </lineage>
</organism>
<name>A0A085LNQ6_9BILA</name>
<keyword evidence="2" id="KW-1185">Reference proteome</keyword>
<protein>
    <submittedName>
        <fullName evidence="1">Uncharacterized protein</fullName>
    </submittedName>
</protein>
<proteinExistence type="predicted"/>
<dbReference type="Proteomes" id="UP000030764">
    <property type="component" value="Unassembled WGS sequence"/>
</dbReference>
<sequence>MGVPFFAKTEFPFNAVLFGNATKWNHPDIRSLYFTLVEIILFTECLRNINQFSVLADAANNFSFQSPSTHFDAFIPVFTGSYGFVGVKSFTIYQTSNRFSCDKFSCSKAFYCTLVHEVVFNKGVSSLNNGTVIGYASSDFQSNA</sequence>
<evidence type="ECO:0000313" key="1">
    <source>
        <dbReference type="EMBL" id="KFD46602.1"/>
    </source>
</evidence>
<reference evidence="1 2" key="1">
    <citation type="journal article" date="2014" name="Nat. Genet.">
        <title>Genome and transcriptome of the porcine whipworm Trichuris suis.</title>
        <authorList>
            <person name="Jex A.R."/>
            <person name="Nejsum P."/>
            <person name="Schwarz E.M."/>
            <person name="Hu L."/>
            <person name="Young N.D."/>
            <person name="Hall R.S."/>
            <person name="Korhonen P.K."/>
            <person name="Liao S."/>
            <person name="Thamsborg S."/>
            <person name="Xia J."/>
            <person name="Xu P."/>
            <person name="Wang S."/>
            <person name="Scheerlinck J.P."/>
            <person name="Hofmann A."/>
            <person name="Sternberg P.W."/>
            <person name="Wang J."/>
            <person name="Gasser R.B."/>
        </authorList>
    </citation>
    <scope>NUCLEOTIDE SEQUENCE [LARGE SCALE GENOMIC DNA]</scope>
    <source>
        <strain evidence="1">DCEP-RM93M</strain>
    </source>
</reference>
<dbReference type="AlphaFoldDB" id="A0A085LNQ6"/>
<accession>A0A085LNQ6</accession>
<dbReference type="EMBL" id="KL363362">
    <property type="protein sequence ID" value="KFD46602.1"/>
    <property type="molecule type" value="Genomic_DNA"/>
</dbReference>
<gene>
    <name evidence="1" type="ORF">M513_12536</name>
</gene>